<keyword evidence="1" id="KW-1133">Transmembrane helix</keyword>
<accession>A0A024B058</accession>
<dbReference type="KEGG" id="vg:19525344"/>
<evidence type="ECO:0000256" key="1">
    <source>
        <dbReference type="SAM" id="Phobius"/>
    </source>
</evidence>
<reference evidence="3" key="1">
    <citation type="submission" date="2014-09" db="EMBL/GenBank/DDBJ databases">
        <authorList>
            <person name="Sauder A.B."/>
            <person name="McKenzie Q.R."/>
            <person name="Temple L.M."/>
            <person name="Alexis B.K."/>
            <person name="Al-Atrache Z."/>
            <person name="Lewis L.O."/>
            <person name="Loesser-Casey K.E."/>
            <person name="Mitchell K.J."/>
        </authorList>
    </citation>
    <scope>NUCLEOTIDE SEQUENCE [LARGE SCALE GENOMIC DNA]</scope>
</reference>
<name>A0A024B058_9CAUD</name>
<protein>
    <submittedName>
        <fullName evidence="2">Uncharacterized protein</fullName>
    </submittedName>
</protein>
<dbReference type="RefSeq" id="YP_009035524.1">
    <property type="nucleotide sequence ID" value="NC_024207.1"/>
</dbReference>
<keyword evidence="3" id="KW-1185">Reference proteome</keyword>
<feature type="transmembrane region" description="Helical" evidence="1">
    <location>
        <begin position="6"/>
        <end position="22"/>
    </location>
</feature>
<keyword evidence="1" id="KW-0812">Transmembrane</keyword>
<evidence type="ECO:0000313" key="2">
    <source>
        <dbReference type="EMBL" id="AHZ09727.1"/>
    </source>
</evidence>
<dbReference type="EMBL" id="KJ489398">
    <property type="protein sequence ID" value="AHZ09727.1"/>
    <property type="molecule type" value="Genomic_DNA"/>
</dbReference>
<dbReference type="GeneID" id="19525344"/>
<sequence>MLLHIIGIVGLLTVGWLTSLYMEKLKTRYVYDQITDRAYFRAATCYILFNLGVAGCIILILDDIMNK</sequence>
<organism evidence="2 3">
    <name type="scientific">Bacillus phage Evoli</name>
    <dbReference type="NCBI Taxonomy" id="1486658"/>
    <lineage>
        <taxon>Viruses</taxon>
        <taxon>Duplodnaviria</taxon>
        <taxon>Heunggongvirae</taxon>
        <taxon>Uroviricota</taxon>
        <taxon>Caudoviricetes</taxon>
        <taxon>Herelleviridae</taxon>
        <taxon>Bastillevirinae</taxon>
        <taxon>Bastillevirus</taxon>
        <taxon>Bastillevirus evoli</taxon>
    </lineage>
</organism>
<proteinExistence type="predicted"/>
<feature type="transmembrane region" description="Helical" evidence="1">
    <location>
        <begin position="43"/>
        <end position="61"/>
    </location>
</feature>
<dbReference type="Proteomes" id="UP000026901">
    <property type="component" value="Segment"/>
</dbReference>
<evidence type="ECO:0000313" key="3">
    <source>
        <dbReference type="Proteomes" id="UP000026901"/>
    </source>
</evidence>
<keyword evidence="1" id="KW-0472">Membrane</keyword>